<accession>A0ABR6VTN5</accession>
<sequence>MEYLSLSSVDKIRYDERLVLDGIESKLRDEAYPKFLTKIPFNNPYFEIQLNEIICGKNFGDAQMEELKEITQNKILVWRR</sequence>
<dbReference type="EMBL" id="JACOAF010000027">
    <property type="protein sequence ID" value="MBC3540300.1"/>
    <property type="molecule type" value="Genomic_DNA"/>
</dbReference>
<reference evidence="1 2" key="1">
    <citation type="journal article" date="2019" name="Int. J. Syst. Evol. Microbiol.">
        <title>Rufibacter sediminis sp. nov., isolated from freshwater lake sediment.</title>
        <authorList>
            <person name="Qu J.H."/>
            <person name="Zhang L.J."/>
            <person name="Fu Y.H."/>
            <person name="Li H.F."/>
        </authorList>
    </citation>
    <scope>NUCLEOTIDE SEQUENCE [LARGE SCALE GENOMIC DNA]</scope>
    <source>
        <strain evidence="1 2">H-1</strain>
    </source>
</reference>
<name>A0ABR6VTN5_9BACT</name>
<dbReference type="Proteomes" id="UP000659698">
    <property type="component" value="Unassembled WGS sequence"/>
</dbReference>
<dbReference type="RefSeq" id="WP_206683919.1">
    <property type="nucleotide sequence ID" value="NZ_JACOAF010000027.1"/>
</dbReference>
<proteinExistence type="predicted"/>
<organism evidence="1 2">
    <name type="scientific">Rufibacter sediminis</name>
    <dbReference type="NCBI Taxonomy" id="2762756"/>
    <lineage>
        <taxon>Bacteria</taxon>
        <taxon>Pseudomonadati</taxon>
        <taxon>Bacteroidota</taxon>
        <taxon>Cytophagia</taxon>
        <taxon>Cytophagales</taxon>
        <taxon>Hymenobacteraceae</taxon>
        <taxon>Rufibacter</taxon>
    </lineage>
</organism>
<evidence type="ECO:0000313" key="2">
    <source>
        <dbReference type="Proteomes" id="UP000659698"/>
    </source>
</evidence>
<gene>
    <name evidence="1" type="ORF">H7U12_11465</name>
</gene>
<protein>
    <submittedName>
        <fullName evidence="1">Uncharacterized protein</fullName>
    </submittedName>
</protein>
<keyword evidence="2" id="KW-1185">Reference proteome</keyword>
<evidence type="ECO:0000313" key="1">
    <source>
        <dbReference type="EMBL" id="MBC3540300.1"/>
    </source>
</evidence>
<comment type="caution">
    <text evidence="1">The sequence shown here is derived from an EMBL/GenBank/DDBJ whole genome shotgun (WGS) entry which is preliminary data.</text>
</comment>